<dbReference type="Pfam" id="PF00571">
    <property type="entry name" value="CBS"/>
    <property type="match status" value="1"/>
</dbReference>
<accession>A0A372JI67</accession>
<evidence type="ECO:0000313" key="4">
    <source>
        <dbReference type="EMBL" id="RFU39599.1"/>
    </source>
</evidence>
<keyword evidence="5" id="KW-1185">Reference proteome</keyword>
<name>A0A372JI67_9ACTN</name>
<feature type="domain" description="BON" evidence="2">
    <location>
        <begin position="31"/>
        <end position="100"/>
    </location>
</feature>
<evidence type="ECO:0000256" key="1">
    <source>
        <dbReference type="PROSITE-ProRule" id="PRU00703"/>
    </source>
</evidence>
<dbReference type="EMBL" id="QURH01000333">
    <property type="protein sequence ID" value="RFU39599.1"/>
    <property type="molecule type" value="Genomic_DNA"/>
</dbReference>
<comment type="caution">
    <text evidence="4">The sequence shown here is derived from an EMBL/GenBank/DDBJ whole genome shotgun (WGS) entry which is preliminary data.</text>
</comment>
<evidence type="ECO:0000259" key="2">
    <source>
        <dbReference type="PROSITE" id="PS50914"/>
    </source>
</evidence>
<dbReference type="Pfam" id="PF04972">
    <property type="entry name" value="BON"/>
    <property type="match status" value="1"/>
</dbReference>
<dbReference type="SUPFAM" id="SSF54631">
    <property type="entry name" value="CBS-domain pair"/>
    <property type="match status" value="1"/>
</dbReference>
<feature type="domain" description="CBS" evidence="3">
    <location>
        <begin position="1"/>
        <end position="39"/>
    </location>
</feature>
<evidence type="ECO:0000259" key="3">
    <source>
        <dbReference type="PROSITE" id="PS51371"/>
    </source>
</evidence>
<dbReference type="InterPro" id="IPR007055">
    <property type="entry name" value="BON_dom"/>
</dbReference>
<keyword evidence="1" id="KW-0129">CBS domain</keyword>
<dbReference type="PROSITE" id="PS50914">
    <property type="entry name" value="BON"/>
    <property type="match status" value="1"/>
</dbReference>
<dbReference type="Gene3D" id="3.30.1340.30">
    <property type="match status" value="1"/>
</dbReference>
<gene>
    <name evidence="4" type="ORF">DZF91_21560</name>
</gene>
<reference evidence="4 5" key="1">
    <citation type="submission" date="2018-08" db="EMBL/GenBank/DDBJ databases">
        <title>Actinomadura jelena sp. nov., a novel Actinomycete isolated from soil in Chad.</title>
        <authorList>
            <person name="Shi L."/>
        </authorList>
    </citation>
    <scope>NUCLEOTIDE SEQUENCE [LARGE SCALE GENOMIC DNA]</scope>
    <source>
        <strain evidence="4 5">NEAU-G17</strain>
    </source>
</reference>
<dbReference type="InterPro" id="IPR046342">
    <property type="entry name" value="CBS_dom_sf"/>
</dbReference>
<protein>
    <submittedName>
        <fullName evidence="4">BON domain-containing protein</fullName>
    </submittedName>
</protein>
<proteinExistence type="predicted"/>
<evidence type="ECO:0000313" key="5">
    <source>
        <dbReference type="Proteomes" id="UP000261811"/>
    </source>
</evidence>
<dbReference type="InterPro" id="IPR000644">
    <property type="entry name" value="CBS_dom"/>
</dbReference>
<dbReference type="AlphaFoldDB" id="A0A372JI67"/>
<sequence>MHHHGVNQLPVVRAGDGRMVGIVTRSDLLRVFNRADTDVHHEIVREVLADVPDVRLRVDQGVVTLHGTVPSRLEVERLVREIEEVEGVVRVDTRGLGRSDGRYPAAPLNW</sequence>
<dbReference type="Proteomes" id="UP000261811">
    <property type="component" value="Unassembled WGS sequence"/>
</dbReference>
<organism evidence="4 5">
    <name type="scientific">Actinomadura logoneensis</name>
    <dbReference type="NCBI Taxonomy" id="2293572"/>
    <lineage>
        <taxon>Bacteria</taxon>
        <taxon>Bacillati</taxon>
        <taxon>Actinomycetota</taxon>
        <taxon>Actinomycetes</taxon>
        <taxon>Streptosporangiales</taxon>
        <taxon>Thermomonosporaceae</taxon>
        <taxon>Actinomadura</taxon>
    </lineage>
</organism>
<dbReference type="Gene3D" id="3.10.580.10">
    <property type="entry name" value="CBS-domain"/>
    <property type="match status" value="1"/>
</dbReference>
<dbReference type="PROSITE" id="PS51371">
    <property type="entry name" value="CBS"/>
    <property type="match status" value="1"/>
</dbReference>